<organism evidence="4 5">
    <name type="scientific">Cardiobacterium valvarum</name>
    <dbReference type="NCBI Taxonomy" id="194702"/>
    <lineage>
        <taxon>Bacteria</taxon>
        <taxon>Pseudomonadati</taxon>
        <taxon>Pseudomonadota</taxon>
        <taxon>Gammaproteobacteria</taxon>
        <taxon>Cardiobacteriales</taxon>
        <taxon>Cardiobacteriaceae</taxon>
        <taxon>Cardiobacterium</taxon>
    </lineage>
</organism>
<evidence type="ECO:0000313" key="4">
    <source>
        <dbReference type="EMBL" id="SUX24941.1"/>
    </source>
</evidence>
<evidence type="ECO:0000313" key="5">
    <source>
        <dbReference type="Proteomes" id="UP000254572"/>
    </source>
</evidence>
<accession>A0A381ED21</accession>
<gene>
    <name evidence="4" type="ORF">NCTC13294_02161</name>
</gene>
<dbReference type="AlphaFoldDB" id="A0A381ED21"/>
<dbReference type="OrthoDB" id="7529687at2"/>
<feature type="compositionally biased region" description="Polar residues" evidence="1">
    <location>
        <begin position="39"/>
        <end position="48"/>
    </location>
</feature>
<feature type="domain" description="Transferrin-binding protein B C-lobe/N-lobe beta-barrel" evidence="3">
    <location>
        <begin position="169"/>
        <end position="288"/>
    </location>
</feature>
<feature type="signal peptide" evidence="2">
    <location>
        <begin position="1"/>
        <end position="17"/>
    </location>
</feature>
<feature type="chain" id="PRO_5016970874" evidence="2">
    <location>
        <begin position="18"/>
        <end position="289"/>
    </location>
</feature>
<dbReference type="Pfam" id="PF01298">
    <property type="entry name" value="TbpB_B_D"/>
    <property type="match status" value="1"/>
</dbReference>
<feature type="compositionally biased region" description="Gly residues" evidence="1">
    <location>
        <begin position="49"/>
        <end position="69"/>
    </location>
</feature>
<evidence type="ECO:0000256" key="1">
    <source>
        <dbReference type="SAM" id="MobiDB-lite"/>
    </source>
</evidence>
<keyword evidence="2" id="KW-0732">Signal</keyword>
<protein>
    <submittedName>
        <fullName evidence="4">Transferrin binding protein-like solute binding protein</fullName>
    </submittedName>
</protein>
<reference evidence="4 5" key="1">
    <citation type="submission" date="2018-06" db="EMBL/GenBank/DDBJ databases">
        <authorList>
            <consortium name="Pathogen Informatics"/>
            <person name="Doyle S."/>
        </authorList>
    </citation>
    <scope>NUCLEOTIDE SEQUENCE [LARGE SCALE GENOMIC DNA]</scope>
    <source>
        <strain evidence="4 5">NCTC13294</strain>
    </source>
</reference>
<keyword evidence="5" id="KW-1185">Reference proteome</keyword>
<dbReference type="EMBL" id="UFUW01000001">
    <property type="protein sequence ID" value="SUX24941.1"/>
    <property type="molecule type" value="Genomic_DNA"/>
</dbReference>
<name>A0A381ED21_9GAMM</name>
<dbReference type="Gene3D" id="2.40.160.90">
    <property type="match status" value="1"/>
</dbReference>
<dbReference type="Proteomes" id="UP000254572">
    <property type="component" value="Unassembled WGS sequence"/>
</dbReference>
<evidence type="ECO:0000259" key="3">
    <source>
        <dbReference type="Pfam" id="PF01298"/>
    </source>
</evidence>
<feature type="region of interest" description="Disordered" evidence="1">
    <location>
        <begin position="39"/>
        <end position="74"/>
    </location>
</feature>
<dbReference type="SUPFAM" id="SSF56925">
    <property type="entry name" value="OMPA-like"/>
    <property type="match status" value="1"/>
</dbReference>
<sequence length="289" mass="30352">MRFLNGLCALMPILLLAACGSSDVAVSINGPGFTVNTYHNGQQRHNGNSGSGGGAFVPPGNIGGDGGTTTPGAQWRRLNGFRVTTARVDGDGVMRYFPESSVCRSCIATVDRDSPYTFNGGNGAFRARTHGGAALLYRNLSYATFGSFHASGDRYRHFHVLQPTPTAAMPRHGTASYAGNVIYRDNEDGQIRLAVDFGSRAVSGNVRGLSAVGGQALDVQGTIAGNSVSGNVHYNDRSLEKSVPYSGGVLDATFAGPNAQHLVGQFSLPTAVNRQNHPETTAVFGANRE</sequence>
<proteinExistence type="predicted"/>
<dbReference type="PROSITE" id="PS51257">
    <property type="entry name" value="PROKAR_LIPOPROTEIN"/>
    <property type="match status" value="1"/>
</dbReference>
<dbReference type="InterPro" id="IPR001677">
    <property type="entry name" value="TbpB_B_D"/>
</dbReference>
<dbReference type="RefSeq" id="WP_115612296.1">
    <property type="nucleotide sequence ID" value="NZ_JBHLZC010000001.1"/>
</dbReference>
<evidence type="ECO:0000256" key="2">
    <source>
        <dbReference type="SAM" id="SignalP"/>
    </source>
</evidence>
<dbReference type="InterPro" id="IPR011250">
    <property type="entry name" value="OMP/PagP_B-barrel"/>
</dbReference>